<keyword evidence="4" id="KW-1185">Reference proteome</keyword>
<evidence type="ECO:0000256" key="2">
    <source>
        <dbReference type="SAM" id="Phobius"/>
    </source>
</evidence>
<dbReference type="EnsemblMetazoa" id="ENSAATROPT005177">
    <property type="protein sequence ID" value="ENSAATROPP004851"/>
    <property type="gene ID" value="ENSAATROPG004143"/>
</dbReference>
<dbReference type="Proteomes" id="UP000075880">
    <property type="component" value="Unassembled WGS sequence"/>
</dbReference>
<feature type="region of interest" description="Disordered" evidence="1">
    <location>
        <begin position="368"/>
        <end position="399"/>
    </location>
</feature>
<keyword evidence="2" id="KW-0812">Transmembrane</keyword>
<feature type="transmembrane region" description="Helical" evidence="2">
    <location>
        <begin position="20"/>
        <end position="40"/>
    </location>
</feature>
<keyword evidence="2" id="KW-0472">Membrane</keyword>
<reference evidence="3" key="1">
    <citation type="submission" date="2024-04" db="UniProtKB">
        <authorList>
            <consortium name="EnsemblMetazoa"/>
        </authorList>
    </citation>
    <scope>IDENTIFICATION</scope>
    <source>
        <strain evidence="3">EBRO</strain>
    </source>
</reference>
<name>A0AAG5D136_ANOAO</name>
<proteinExistence type="predicted"/>
<organism evidence="3 4">
    <name type="scientific">Anopheles atroparvus</name>
    <name type="common">European mosquito</name>
    <dbReference type="NCBI Taxonomy" id="41427"/>
    <lineage>
        <taxon>Eukaryota</taxon>
        <taxon>Metazoa</taxon>
        <taxon>Ecdysozoa</taxon>
        <taxon>Arthropoda</taxon>
        <taxon>Hexapoda</taxon>
        <taxon>Insecta</taxon>
        <taxon>Pterygota</taxon>
        <taxon>Neoptera</taxon>
        <taxon>Endopterygota</taxon>
        <taxon>Diptera</taxon>
        <taxon>Nematocera</taxon>
        <taxon>Culicoidea</taxon>
        <taxon>Culicidae</taxon>
        <taxon>Anophelinae</taxon>
        <taxon>Anopheles</taxon>
    </lineage>
</organism>
<evidence type="ECO:0000313" key="3">
    <source>
        <dbReference type="EnsemblMetazoa" id="ENSAATROPP004851"/>
    </source>
</evidence>
<feature type="transmembrane region" description="Helical" evidence="2">
    <location>
        <begin position="98"/>
        <end position="129"/>
    </location>
</feature>
<protein>
    <recommendedName>
        <fullName evidence="5">Protein with signal anchor</fullName>
    </recommendedName>
</protein>
<evidence type="ECO:0008006" key="5">
    <source>
        <dbReference type="Google" id="ProtNLM"/>
    </source>
</evidence>
<keyword evidence="2" id="KW-1133">Transmembrane helix</keyword>
<accession>A0AAG5D136</accession>
<evidence type="ECO:0000313" key="4">
    <source>
        <dbReference type="Proteomes" id="UP000075880"/>
    </source>
</evidence>
<sequence length="411" mass="46830">MDVFRKKLFNLSGIQATLGLCKAVGYYASLLLVILSFTLWFDFRPFGMICAVALGVFWCCHRATLQLQKSVHLDQVIAKIEDKFTTLHSSSPIRLRMCLAGAGLTLIAPFHFFPLWMIFATVLALIFFFKWKYEIQIVMNHESVLNQETQLDLDVQDFLPEINEINQSLLQEIDEQCYDPSEADFFVQSNKIKNAAEEDEEVYLNMLIPEVDSNYLDSADQSASSSDEMFCPESIGKFSTLHSNTRPTSSEIRTTTREKHIEFKVSHFNANSSSDSDDNISRGLCFSSNDDDMQDGSRLNNQLYVTGMDHWHKYESAPRYDMMSVSRLASNVLVDTVYKHILDTTSNHHQSQLQQDISAGSVAQNPVFPSINNNKRPMRLSTLAKQKKEDSTDEDVESDFEILNSDELKNL</sequence>
<evidence type="ECO:0000256" key="1">
    <source>
        <dbReference type="SAM" id="MobiDB-lite"/>
    </source>
</evidence>
<dbReference type="AlphaFoldDB" id="A0AAG5D136"/>